<organism evidence="2 3">
    <name type="scientific">Cellulomonas biazotea</name>
    <dbReference type="NCBI Taxonomy" id="1709"/>
    <lineage>
        <taxon>Bacteria</taxon>
        <taxon>Bacillati</taxon>
        <taxon>Actinomycetota</taxon>
        <taxon>Actinomycetes</taxon>
        <taxon>Micrococcales</taxon>
        <taxon>Cellulomonadaceae</taxon>
        <taxon>Cellulomonas</taxon>
    </lineage>
</organism>
<evidence type="ECO:0000313" key="3">
    <source>
        <dbReference type="Proteomes" id="UP000289954"/>
    </source>
</evidence>
<keyword evidence="3" id="KW-1185">Reference proteome</keyword>
<protein>
    <submittedName>
        <fullName evidence="2">Uncharacterized protein</fullName>
    </submittedName>
</protein>
<sequence length="234" mass="24726">MGLPQLPDDRAEVDVDAAEAARLDSQELDPNDAYAETLGAAGQAEYYATLTGSDGPDGPQPDPTGGCYGRSDAAVPASDDEGRGALAEQYGQLFAGMGSLRMRGLQADTRVADLNARWYGCVLDAGYDLSPPEGVDVDTFSPVDTYFLAVRTPPGGVAGYPGELETADDIPVEERYLVGSAEERAIAVVDFDCRVATDYEQTLVSALVDLEAQFVAAHRQELDELLAAVELGQA</sequence>
<dbReference type="RefSeq" id="WP_130779903.1">
    <property type="nucleotide sequence ID" value="NZ_BIMR01000018.1"/>
</dbReference>
<dbReference type="AlphaFoldDB" id="A0A402DMD2"/>
<gene>
    <name evidence="2" type="ORF">CBZ_03320</name>
</gene>
<proteinExistence type="predicted"/>
<accession>A0A402DMD2</accession>
<dbReference type="OrthoDB" id="3403621at2"/>
<comment type="caution">
    <text evidence="2">The sequence shown here is derived from an EMBL/GenBank/DDBJ whole genome shotgun (WGS) entry which is preliminary data.</text>
</comment>
<dbReference type="Proteomes" id="UP000289954">
    <property type="component" value="Unassembled WGS sequence"/>
</dbReference>
<evidence type="ECO:0000313" key="2">
    <source>
        <dbReference type="EMBL" id="GCE75276.1"/>
    </source>
</evidence>
<name>A0A402DMD2_9CELL</name>
<dbReference type="EMBL" id="BIMR01000018">
    <property type="protein sequence ID" value="GCE75276.1"/>
    <property type="molecule type" value="Genomic_DNA"/>
</dbReference>
<feature type="region of interest" description="Disordered" evidence="1">
    <location>
        <begin position="46"/>
        <end position="80"/>
    </location>
</feature>
<reference evidence="2 3" key="1">
    <citation type="submission" date="2019-01" db="EMBL/GenBank/DDBJ databases">
        <title>Draft genome sequence of Cellulomonas takizawaensis strain TKZ-21.</title>
        <authorList>
            <person name="Yamamura H."/>
            <person name="Hayashi T."/>
            <person name="Hamada M."/>
            <person name="Serisawa Y."/>
            <person name="Matsuyama K."/>
            <person name="Nakagawa Y."/>
            <person name="Otoguro M."/>
            <person name="Yanagida F."/>
            <person name="Hayakawa M."/>
        </authorList>
    </citation>
    <scope>NUCLEOTIDE SEQUENCE [LARGE SCALE GENOMIC DNA]</scope>
    <source>
        <strain evidence="2 3">NBRC12680</strain>
    </source>
</reference>
<evidence type="ECO:0000256" key="1">
    <source>
        <dbReference type="SAM" id="MobiDB-lite"/>
    </source>
</evidence>